<evidence type="ECO:0008006" key="5">
    <source>
        <dbReference type="Google" id="ProtNLM"/>
    </source>
</evidence>
<dbReference type="EMBL" id="LLZH01000276">
    <property type="protein sequence ID" value="KUL29751.1"/>
    <property type="molecule type" value="Genomic_DNA"/>
</dbReference>
<evidence type="ECO:0000256" key="2">
    <source>
        <dbReference type="SAM" id="SignalP"/>
    </source>
</evidence>
<name>A0A101JNT0_9ACTN</name>
<accession>A0A101JNT0</accession>
<feature type="compositionally biased region" description="Low complexity" evidence="1">
    <location>
        <begin position="154"/>
        <end position="166"/>
    </location>
</feature>
<evidence type="ECO:0000313" key="3">
    <source>
        <dbReference type="EMBL" id="KUL29751.1"/>
    </source>
</evidence>
<gene>
    <name evidence="3" type="ORF">ADL15_26980</name>
</gene>
<feature type="region of interest" description="Disordered" evidence="1">
    <location>
        <begin position="136"/>
        <end position="166"/>
    </location>
</feature>
<keyword evidence="4" id="KW-1185">Reference proteome</keyword>
<protein>
    <recommendedName>
        <fullName evidence="5">Lipoprotein</fullName>
    </recommendedName>
</protein>
<proteinExistence type="predicted"/>
<dbReference type="PROSITE" id="PS51257">
    <property type="entry name" value="PROKAR_LIPOPROTEIN"/>
    <property type="match status" value="1"/>
</dbReference>
<sequence length="166" mass="17563">MSTRRVSSRKVVLTATFLALAVGGTAACDNSSGEEWEYTEEPAYTYDSGSGGTVVEESVTEEETLDEEPTEEVFYCADEEGEVVDEEYCDDDTGSYFIWHSTSYSRGLGPGTYLDGGDYFSPGDTESRRAFKLPTAGRLSNGTVKTNVVGRGSSGSTAGGTSSSGG</sequence>
<evidence type="ECO:0000256" key="1">
    <source>
        <dbReference type="SAM" id="MobiDB-lite"/>
    </source>
</evidence>
<comment type="caution">
    <text evidence="3">The sequence shown here is derived from an EMBL/GenBank/DDBJ whole genome shotgun (WGS) entry which is preliminary data.</text>
</comment>
<dbReference type="Proteomes" id="UP000053244">
    <property type="component" value="Unassembled WGS sequence"/>
</dbReference>
<keyword evidence="2" id="KW-0732">Signal</keyword>
<organism evidence="3 4">
    <name type="scientific">Actinoplanes awajinensis subsp. mycoplanecinus</name>
    <dbReference type="NCBI Taxonomy" id="135947"/>
    <lineage>
        <taxon>Bacteria</taxon>
        <taxon>Bacillati</taxon>
        <taxon>Actinomycetota</taxon>
        <taxon>Actinomycetes</taxon>
        <taxon>Micromonosporales</taxon>
        <taxon>Micromonosporaceae</taxon>
        <taxon>Actinoplanes</taxon>
    </lineage>
</organism>
<dbReference type="AlphaFoldDB" id="A0A101JNT0"/>
<reference evidence="3 4" key="1">
    <citation type="submission" date="2015-10" db="EMBL/GenBank/DDBJ databases">
        <authorList>
            <person name="Gilbert D.G."/>
        </authorList>
    </citation>
    <scope>NUCLEOTIDE SEQUENCE [LARGE SCALE GENOMIC DNA]</scope>
    <source>
        <strain evidence="3 4">NRRL B-16712</strain>
    </source>
</reference>
<evidence type="ECO:0000313" key="4">
    <source>
        <dbReference type="Proteomes" id="UP000053244"/>
    </source>
</evidence>
<feature type="signal peptide" evidence="2">
    <location>
        <begin position="1"/>
        <end position="21"/>
    </location>
</feature>
<feature type="chain" id="PRO_5039506753" description="Lipoprotein" evidence="2">
    <location>
        <begin position="22"/>
        <end position="166"/>
    </location>
</feature>